<evidence type="ECO:0000313" key="2">
    <source>
        <dbReference type="Proteomes" id="UP000006729"/>
    </source>
</evidence>
<dbReference type="PANTHER" id="PTHR34807:SF3">
    <property type="entry name" value="OS08G0270800 PROTEIN"/>
    <property type="match status" value="1"/>
</dbReference>
<dbReference type="OrthoDB" id="993453at2759"/>
<sequence length="208" mass="24350">MKKMKGVAAAADSPPPSYATMYEDPRIMFKHQSLMQDYEELYKETEAKKRKLQMVRQKKLTLMAEVRFLRRRYKYLTQNKPKKAPMERSFVQPQNLVPASKNLKKEKSYSGNNAALRPPVPRFDLNQKGKLYIEREATLRNSTPIFDLNQKQMTHIGKEAALRKTAPIPDLNQKERIYRGKEATVRNNTPIFDLNEISREDERLMVTC</sequence>
<protein>
    <submittedName>
        <fullName evidence="1">Uncharacterized protein</fullName>
    </submittedName>
</protein>
<proteinExistence type="predicted"/>
<evidence type="ECO:0000313" key="1">
    <source>
        <dbReference type="EMBL" id="PNS93747.1"/>
    </source>
</evidence>
<dbReference type="Proteomes" id="UP000006729">
    <property type="component" value="Chromosome 18"/>
</dbReference>
<dbReference type="ExpressionAtlas" id="A0A2K1WYZ2">
    <property type="expression patterns" value="baseline"/>
</dbReference>
<reference evidence="1 2" key="1">
    <citation type="journal article" date="2006" name="Science">
        <title>The genome of black cottonwood, Populus trichocarpa (Torr. &amp; Gray).</title>
        <authorList>
            <person name="Tuskan G.A."/>
            <person name="Difazio S."/>
            <person name="Jansson S."/>
            <person name="Bohlmann J."/>
            <person name="Grigoriev I."/>
            <person name="Hellsten U."/>
            <person name="Putnam N."/>
            <person name="Ralph S."/>
            <person name="Rombauts S."/>
            <person name="Salamov A."/>
            <person name="Schein J."/>
            <person name="Sterck L."/>
            <person name="Aerts A."/>
            <person name="Bhalerao R.R."/>
            <person name="Bhalerao R.P."/>
            <person name="Blaudez D."/>
            <person name="Boerjan W."/>
            <person name="Brun A."/>
            <person name="Brunner A."/>
            <person name="Busov V."/>
            <person name="Campbell M."/>
            <person name="Carlson J."/>
            <person name="Chalot M."/>
            <person name="Chapman J."/>
            <person name="Chen G.L."/>
            <person name="Cooper D."/>
            <person name="Coutinho P.M."/>
            <person name="Couturier J."/>
            <person name="Covert S."/>
            <person name="Cronk Q."/>
            <person name="Cunningham R."/>
            <person name="Davis J."/>
            <person name="Degroeve S."/>
            <person name="Dejardin A."/>
            <person name="Depamphilis C."/>
            <person name="Detter J."/>
            <person name="Dirks B."/>
            <person name="Dubchak I."/>
            <person name="Duplessis S."/>
            <person name="Ehlting J."/>
            <person name="Ellis B."/>
            <person name="Gendler K."/>
            <person name="Goodstein D."/>
            <person name="Gribskov M."/>
            <person name="Grimwood J."/>
            <person name="Groover A."/>
            <person name="Gunter L."/>
            <person name="Hamberger B."/>
            <person name="Heinze B."/>
            <person name="Helariutta Y."/>
            <person name="Henrissat B."/>
            <person name="Holligan D."/>
            <person name="Holt R."/>
            <person name="Huang W."/>
            <person name="Islam-Faridi N."/>
            <person name="Jones S."/>
            <person name="Jones-Rhoades M."/>
            <person name="Jorgensen R."/>
            <person name="Joshi C."/>
            <person name="Kangasjarvi J."/>
            <person name="Karlsson J."/>
            <person name="Kelleher C."/>
            <person name="Kirkpatrick R."/>
            <person name="Kirst M."/>
            <person name="Kohler A."/>
            <person name="Kalluri U."/>
            <person name="Larimer F."/>
            <person name="Leebens-Mack J."/>
            <person name="Leple J.C."/>
            <person name="Locascio P."/>
            <person name="Lou Y."/>
            <person name="Lucas S."/>
            <person name="Martin F."/>
            <person name="Montanini B."/>
            <person name="Napoli C."/>
            <person name="Nelson D.R."/>
            <person name="Nelson C."/>
            <person name="Nieminen K."/>
            <person name="Nilsson O."/>
            <person name="Pereda V."/>
            <person name="Peter G."/>
            <person name="Philippe R."/>
            <person name="Pilate G."/>
            <person name="Poliakov A."/>
            <person name="Razumovskaya J."/>
            <person name="Richardson P."/>
            <person name="Rinaldi C."/>
            <person name="Ritland K."/>
            <person name="Rouze P."/>
            <person name="Ryaboy D."/>
            <person name="Schmutz J."/>
            <person name="Schrader J."/>
            <person name="Segerman B."/>
            <person name="Shin H."/>
            <person name="Siddiqui A."/>
            <person name="Sterky F."/>
            <person name="Terry A."/>
            <person name="Tsai C.J."/>
            <person name="Uberbacher E."/>
            <person name="Unneberg P."/>
            <person name="Vahala J."/>
            <person name="Wall K."/>
            <person name="Wessler S."/>
            <person name="Yang G."/>
            <person name="Yin T."/>
            <person name="Douglas C."/>
            <person name="Marra M."/>
            <person name="Sandberg G."/>
            <person name="Van de Peer Y."/>
            <person name="Rokhsar D."/>
        </authorList>
    </citation>
    <scope>NUCLEOTIDE SEQUENCE [LARGE SCALE GENOMIC DNA]</scope>
    <source>
        <strain evidence="2">cv. Nisqually</strain>
    </source>
</reference>
<name>A0A2K1WYZ2_POPTR</name>
<dbReference type="STRING" id="3694.A0A2K1WYZ2"/>
<gene>
    <name evidence="1" type="ORF">POPTR_018G105300</name>
</gene>
<dbReference type="EMBL" id="CM009307">
    <property type="protein sequence ID" value="PNS93747.1"/>
    <property type="molecule type" value="Genomic_DNA"/>
</dbReference>
<dbReference type="SMR" id="A0A2K1WYZ2"/>
<dbReference type="InParanoid" id="A0A2K1WYZ2"/>
<dbReference type="Gramene" id="Potri.018G105300.2.v4.1">
    <property type="protein sequence ID" value="Potri.018G105300.2.v4.1"/>
    <property type="gene ID" value="Potri.018G105300.v4.1"/>
</dbReference>
<organism evidence="1 2">
    <name type="scientific">Populus trichocarpa</name>
    <name type="common">Western balsam poplar</name>
    <name type="synonym">Populus balsamifera subsp. trichocarpa</name>
    <dbReference type="NCBI Taxonomy" id="3694"/>
    <lineage>
        <taxon>Eukaryota</taxon>
        <taxon>Viridiplantae</taxon>
        <taxon>Streptophyta</taxon>
        <taxon>Embryophyta</taxon>
        <taxon>Tracheophyta</taxon>
        <taxon>Spermatophyta</taxon>
        <taxon>Magnoliopsida</taxon>
        <taxon>eudicotyledons</taxon>
        <taxon>Gunneridae</taxon>
        <taxon>Pentapetalae</taxon>
        <taxon>rosids</taxon>
        <taxon>fabids</taxon>
        <taxon>Malpighiales</taxon>
        <taxon>Salicaceae</taxon>
        <taxon>Saliceae</taxon>
        <taxon>Populus</taxon>
    </lineage>
</organism>
<keyword evidence="2" id="KW-1185">Reference proteome</keyword>
<dbReference type="OMA" id="ERLMVTC"/>
<accession>A0A2K1WYZ2</accession>
<dbReference type="AlphaFoldDB" id="A0A2K1WYZ2"/>
<dbReference type="PANTHER" id="PTHR34807">
    <property type="entry name" value="OS08G0270800 PROTEIN"/>
    <property type="match status" value="1"/>
</dbReference>